<dbReference type="SUPFAM" id="SSF53756">
    <property type="entry name" value="UDP-Glycosyltransferase/glycogen phosphorylase"/>
    <property type="match status" value="1"/>
</dbReference>
<gene>
    <name evidence="8" type="ORF">Tci_020544</name>
</gene>
<comment type="similarity">
    <text evidence="1 4">Belongs to the UDP-glycosyltransferase family.</text>
</comment>
<protein>
    <recommendedName>
        <fullName evidence="5">Glycosyltransferase</fullName>
        <ecNumber evidence="5">2.4.1.-</ecNumber>
    </recommendedName>
</protein>
<dbReference type="GO" id="GO:0016138">
    <property type="term" value="P:glycoside biosynthetic process"/>
    <property type="evidence" value="ECO:0007669"/>
    <property type="project" value="UniProtKB-ARBA"/>
</dbReference>
<feature type="region of interest" description="Disordered" evidence="6">
    <location>
        <begin position="466"/>
        <end position="500"/>
    </location>
</feature>
<dbReference type="InterPro" id="IPR058980">
    <property type="entry name" value="Glyco_transf_N"/>
</dbReference>
<dbReference type="EC" id="2.4.1.-" evidence="5"/>
<dbReference type="InterPro" id="IPR002213">
    <property type="entry name" value="UDP_glucos_trans"/>
</dbReference>
<evidence type="ECO:0000256" key="4">
    <source>
        <dbReference type="RuleBase" id="RU003718"/>
    </source>
</evidence>
<dbReference type="GO" id="GO:0009690">
    <property type="term" value="P:cytokinin metabolic process"/>
    <property type="evidence" value="ECO:0007669"/>
    <property type="project" value="UniProtKB-ARBA"/>
</dbReference>
<evidence type="ECO:0000256" key="1">
    <source>
        <dbReference type="ARBA" id="ARBA00009995"/>
    </source>
</evidence>
<dbReference type="Pfam" id="PF00201">
    <property type="entry name" value="UDPGT"/>
    <property type="match status" value="1"/>
</dbReference>
<dbReference type="EMBL" id="BKCJ010002439">
    <property type="protein sequence ID" value="GEU48566.1"/>
    <property type="molecule type" value="Genomic_DNA"/>
</dbReference>
<evidence type="ECO:0000256" key="6">
    <source>
        <dbReference type="SAM" id="MobiDB-lite"/>
    </source>
</evidence>
<dbReference type="Gene3D" id="3.40.50.2000">
    <property type="entry name" value="Glycogen Phosphorylase B"/>
    <property type="match status" value="2"/>
</dbReference>
<feature type="domain" description="Glycosyltransferase N-terminal" evidence="7">
    <location>
        <begin position="14"/>
        <end position="241"/>
    </location>
</feature>
<proteinExistence type="inferred from homology"/>
<organism evidence="8">
    <name type="scientific">Tanacetum cinerariifolium</name>
    <name type="common">Dalmatian daisy</name>
    <name type="synonym">Chrysanthemum cinerariifolium</name>
    <dbReference type="NCBI Taxonomy" id="118510"/>
    <lineage>
        <taxon>Eukaryota</taxon>
        <taxon>Viridiplantae</taxon>
        <taxon>Streptophyta</taxon>
        <taxon>Embryophyta</taxon>
        <taxon>Tracheophyta</taxon>
        <taxon>Spermatophyta</taxon>
        <taxon>Magnoliopsida</taxon>
        <taxon>eudicotyledons</taxon>
        <taxon>Gunneridae</taxon>
        <taxon>Pentapetalae</taxon>
        <taxon>asterids</taxon>
        <taxon>campanulids</taxon>
        <taxon>Asterales</taxon>
        <taxon>Asteraceae</taxon>
        <taxon>Asteroideae</taxon>
        <taxon>Anthemideae</taxon>
        <taxon>Anthemidinae</taxon>
        <taxon>Tanacetum</taxon>
    </lineage>
</organism>
<keyword evidence="2 4" id="KW-0328">Glycosyltransferase</keyword>
<evidence type="ECO:0000256" key="5">
    <source>
        <dbReference type="RuleBase" id="RU362057"/>
    </source>
</evidence>
<dbReference type="PANTHER" id="PTHR48044">
    <property type="entry name" value="GLYCOSYLTRANSFERASE"/>
    <property type="match status" value="1"/>
</dbReference>
<dbReference type="CDD" id="cd03784">
    <property type="entry name" value="GT1_Gtf-like"/>
    <property type="match status" value="1"/>
</dbReference>
<accession>A0A6L2KGR4</accession>
<dbReference type="Pfam" id="PF26168">
    <property type="entry name" value="Glyco_transf_N"/>
    <property type="match status" value="1"/>
</dbReference>
<dbReference type="FunFam" id="3.40.50.2000:FF:000238">
    <property type="entry name" value="Glycosyltransferase"/>
    <property type="match status" value="1"/>
</dbReference>
<evidence type="ECO:0000259" key="7">
    <source>
        <dbReference type="Pfam" id="PF26168"/>
    </source>
</evidence>
<evidence type="ECO:0000256" key="3">
    <source>
        <dbReference type="ARBA" id="ARBA00022679"/>
    </source>
</evidence>
<dbReference type="FunFam" id="3.40.50.2000:FF:000060">
    <property type="entry name" value="Glycosyltransferase"/>
    <property type="match status" value="1"/>
</dbReference>
<feature type="compositionally biased region" description="Basic residues" evidence="6">
    <location>
        <begin position="490"/>
        <end position="500"/>
    </location>
</feature>
<comment type="caution">
    <text evidence="8">The sequence shown here is derived from an EMBL/GenBank/DDBJ whole genome shotgun (WGS) entry which is preliminary data.</text>
</comment>
<keyword evidence="3 4" id="KW-0808">Transferase</keyword>
<evidence type="ECO:0000256" key="2">
    <source>
        <dbReference type="ARBA" id="ARBA00022676"/>
    </source>
</evidence>
<dbReference type="PANTHER" id="PTHR48044:SF23">
    <property type="entry name" value="ANTHOCYANIDIN 3-O-GLUCOSYLTRANSFERASE-LIKE"/>
    <property type="match status" value="1"/>
</dbReference>
<dbReference type="GO" id="GO:0050404">
    <property type="term" value="F:zeatin O-beta-D-xylosyltransferase activity"/>
    <property type="evidence" value="ECO:0007669"/>
    <property type="project" value="UniProtKB-ARBA"/>
</dbReference>
<evidence type="ECO:0000313" key="8">
    <source>
        <dbReference type="EMBL" id="GEU48566.1"/>
    </source>
</evidence>
<reference evidence="8" key="1">
    <citation type="journal article" date="2019" name="Sci. Rep.">
        <title>Draft genome of Tanacetum cinerariifolium, the natural source of mosquito coil.</title>
        <authorList>
            <person name="Yamashiro T."/>
            <person name="Shiraishi A."/>
            <person name="Satake H."/>
            <person name="Nakayama K."/>
        </authorList>
    </citation>
    <scope>NUCLEOTIDE SEQUENCE</scope>
</reference>
<dbReference type="PROSITE" id="PS00375">
    <property type="entry name" value="UDPGT"/>
    <property type="match status" value="1"/>
</dbReference>
<dbReference type="InterPro" id="IPR035595">
    <property type="entry name" value="UDP_glycos_trans_CS"/>
</dbReference>
<dbReference type="AlphaFoldDB" id="A0A6L2KGR4"/>
<name>A0A6L2KGR4_TANCI</name>
<sequence length="500" mass="56245">MDHHDDPTKVVPIVVMVPFISHGHLNQLIHLSNIVSKYNIPVHLVCTATSLAQARTRLDSVLATNHMINFHEFTTPPFASPPPDPSIAFPAHQQSSFESTLHLRHPVGDLVTLLSKTAARVVVIHDTLMSYVVQDVVSIPNVETYNFRPLSAFYYFCDFWDKLGRPFEVDDMNMIYNKLPSKDGIVTPEFKAFARLQYPHMDNVVGDLYDSSRVIEAEYIDYLERQEISGKKKIWAIGPINHVQIESDVMKNRHHCLRWLDEQSKNSVIYVSFGTTTTFSKDQIRELAIGLEKSGKRFIWVVRAADVGDVVGFQDGLVELPDGFEERVKGRGLIERGWAPQSEILGHFATGGFMSHCGWNSCMESMSMGVPMATWPMHSDQPRNMVLITQVLGIGVVVKDWEHRDELVRDVVVKEAVEKLMGSKEGDEMRKSAAMLGDRIKKSTMEGGSTSWMAVGRRKGLWEKLESSEWLPTEPPPLLAVGGGDDGQKKTKKSKGKNVF</sequence>